<evidence type="ECO:0000256" key="1">
    <source>
        <dbReference type="SAM" id="Phobius"/>
    </source>
</evidence>
<comment type="caution">
    <text evidence="3">The sequence shown here is derived from an EMBL/GenBank/DDBJ whole genome shotgun (WGS) entry which is preliminary data.</text>
</comment>
<keyword evidence="1" id="KW-1133">Transmembrane helix</keyword>
<name>A0A841IYM3_9SPHN</name>
<gene>
    <name evidence="3" type="ORF">FHS92_000083</name>
</gene>
<feature type="transmembrane region" description="Helical" evidence="1">
    <location>
        <begin position="54"/>
        <end position="74"/>
    </location>
</feature>
<accession>A0A841IYM3</accession>
<dbReference type="RefSeq" id="WP_184076471.1">
    <property type="nucleotide sequence ID" value="NZ_JACIJP010000001.1"/>
</dbReference>
<evidence type="ECO:0000313" key="4">
    <source>
        <dbReference type="Proteomes" id="UP000552700"/>
    </source>
</evidence>
<keyword evidence="1" id="KW-0812">Transmembrane</keyword>
<feature type="domain" description="CBU-0592-like" evidence="2">
    <location>
        <begin position="6"/>
        <end position="78"/>
    </location>
</feature>
<protein>
    <recommendedName>
        <fullName evidence="2">CBU-0592-like domain-containing protein</fullName>
    </recommendedName>
</protein>
<organism evidence="3 4">
    <name type="scientific">Sphingobium subterraneum</name>
    <dbReference type="NCBI Taxonomy" id="627688"/>
    <lineage>
        <taxon>Bacteria</taxon>
        <taxon>Pseudomonadati</taxon>
        <taxon>Pseudomonadota</taxon>
        <taxon>Alphaproteobacteria</taxon>
        <taxon>Sphingomonadales</taxon>
        <taxon>Sphingomonadaceae</taxon>
        <taxon>Sphingobium</taxon>
    </lineage>
</organism>
<dbReference type="AlphaFoldDB" id="A0A841IYM3"/>
<dbReference type="Proteomes" id="UP000552700">
    <property type="component" value="Unassembled WGS sequence"/>
</dbReference>
<reference evidence="3 4" key="1">
    <citation type="submission" date="2020-08" db="EMBL/GenBank/DDBJ databases">
        <title>Genomic Encyclopedia of Type Strains, Phase IV (KMG-IV): sequencing the most valuable type-strain genomes for metagenomic binning, comparative biology and taxonomic classification.</title>
        <authorList>
            <person name="Goeker M."/>
        </authorList>
    </citation>
    <scope>NUCLEOTIDE SEQUENCE [LARGE SCALE GENOMIC DNA]</scope>
    <source>
        <strain evidence="3 4">DSM 102255</strain>
    </source>
</reference>
<keyword evidence="1" id="KW-0472">Membrane</keyword>
<dbReference type="Pfam" id="PF26604">
    <property type="entry name" value="CBU_0592"/>
    <property type="match status" value="1"/>
</dbReference>
<evidence type="ECO:0000313" key="3">
    <source>
        <dbReference type="EMBL" id="MBB6122376.1"/>
    </source>
</evidence>
<dbReference type="NCBIfam" id="NF047864">
    <property type="entry name" value="CBU_0592_membra"/>
    <property type="match status" value="1"/>
</dbReference>
<dbReference type="InterPro" id="IPR058058">
    <property type="entry name" value="CBU_0592-like"/>
</dbReference>
<dbReference type="EMBL" id="JACIJP010000001">
    <property type="protein sequence ID" value="MBB6122376.1"/>
    <property type="molecule type" value="Genomic_DNA"/>
</dbReference>
<evidence type="ECO:0000259" key="2">
    <source>
        <dbReference type="Pfam" id="PF26604"/>
    </source>
</evidence>
<keyword evidence="4" id="KW-1185">Reference proteome</keyword>
<proteinExistence type="predicted"/>
<sequence>MNFAMEAIGWMGAVLVLGAYALLSTGRVQGDSRLYQWMNLIGSAGFIANTAWHGAIPSVVLNIIWCGIGIATLWRIRRR</sequence>